<dbReference type="PROSITE" id="PS50012">
    <property type="entry name" value="RCC1_3"/>
    <property type="match status" value="2"/>
</dbReference>
<dbReference type="SUPFAM" id="SSF48403">
    <property type="entry name" value="Ankyrin repeat"/>
    <property type="match status" value="1"/>
</dbReference>
<feature type="compositionally biased region" description="Polar residues" evidence="3">
    <location>
        <begin position="1190"/>
        <end position="1199"/>
    </location>
</feature>
<reference evidence="5 6" key="1">
    <citation type="submission" date="2014-04" db="EMBL/GenBank/DDBJ databases">
        <authorList>
            <consortium name="DOE Joint Genome Institute"/>
            <person name="Kuo A."/>
            <person name="Girlanda M."/>
            <person name="Perotto S."/>
            <person name="Kohler A."/>
            <person name="Nagy L.G."/>
            <person name="Floudas D."/>
            <person name="Copeland A."/>
            <person name="Barry K.W."/>
            <person name="Cichocki N."/>
            <person name="Veneault-Fourrey C."/>
            <person name="LaButti K."/>
            <person name="Lindquist E.A."/>
            <person name="Lipzen A."/>
            <person name="Lundell T."/>
            <person name="Morin E."/>
            <person name="Murat C."/>
            <person name="Sun H."/>
            <person name="Tunlid A."/>
            <person name="Henrissat B."/>
            <person name="Grigoriev I.V."/>
            <person name="Hibbett D.S."/>
            <person name="Martin F."/>
            <person name="Nordberg H.P."/>
            <person name="Cantor M.N."/>
            <person name="Hua S.X."/>
        </authorList>
    </citation>
    <scope>NUCLEOTIDE SEQUENCE [LARGE SCALE GENOMIC DNA]</scope>
    <source>
        <strain evidence="5 6">MUT 4182</strain>
    </source>
</reference>
<feature type="region of interest" description="Disordered" evidence="3">
    <location>
        <begin position="1139"/>
        <end position="1178"/>
    </location>
</feature>
<dbReference type="PANTHER" id="PTHR22872">
    <property type="entry name" value="BTK-BINDING PROTEIN-RELATED"/>
    <property type="match status" value="1"/>
</dbReference>
<dbReference type="Gene3D" id="2.130.10.30">
    <property type="entry name" value="Regulator of chromosome condensation 1/beta-lactamase-inhibitor protein II"/>
    <property type="match status" value="1"/>
</dbReference>
<dbReference type="InterPro" id="IPR011333">
    <property type="entry name" value="SKP1/BTB/POZ_sf"/>
</dbReference>
<dbReference type="PROSITE" id="PS00626">
    <property type="entry name" value="RCC1_2"/>
    <property type="match status" value="1"/>
</dbReference>
<evidence type="ECO:0000259" key="4">
    <source>
        <dbReference type="PROSITE" id="PS50097"/>
    </source>
</evidence>
<dbReference type="PROSITE" id="PS50097">
    <property type="entry name" value="BTB"/>
    <property type="match status" value="2"/>
</dbReference>
<evidence type="ECO:0000256" key="3">
    <source>
        <dbReference type="SAM" id="MobiDB-lite"/>
    </source>
</evidence>
<feature type="compositionally biased region" description="Basic residues" evidence="3">
    <location>
        <begin position="1430"/>
        <end position="1445"/>
    </location>
</feature>
<feature type="domain" description="BTB" evidence="4">
    <location>
        <begin position="854"/>
        <end position="923"/>
    </location>
</feature>
<dbReference type="InterPro" id="IPR000408">
    <property type="entry name" value="Reg_chr_condens"/>
</dbReference>
<gene>
    <name evidence="5" type="ORF">M407DRAFT_23900</name>
</gene>
<keyword evidence="1" id="KW-0677">Repeat</keyword>
<dbReference type="Pfam" id="PF00651">
    <property type="entry name" value="BTB"/>
    <property type="match status" value="1"/>
</dbReference>
<feature type="compositionally biased region" description="Low complexity" evidence="3">
    <location>
        <begin position="1271"/>
        <end position="1293"/>
    </location>
</feature>
<accession>A0A0C3Q9T5</accession>
<feature type="compositionally biased region" description="Polar residues" evidence="3">
    <location>
        <begin position="1233"/>
        <end position="1251"/>
    </location>
</feature>
<dbReference type="OrthoDB" id="1893551at2759"/>
<feature type="region of interest" description="Disordered" evidence="3">
    <location>
        <begin position="1421"/>
        <end position="1481"/>
    </location>
</feature>
<feature type="repeat" description="RCC1" evidence="2">
    <location>
        <begin position="188"/>
        <end position="251"/>
    </location>
</feature>
<sequence>MKTAYRQYPLHAQFHNRNLRAFRQILEATRSAPATAPTDGIVLGRTPGSGSGPRSWQNSWGQSSIHAHLATGGAASIINGRDSHGRTILHCVCSSTDPTALQYLQAVLAHPYIDVNLRDLESGWTALHRALWCGNLSAAMMLMSRTDLQLELRDNEGYTAFDLYNSTVEGTTPPLTVHGAGFATAKGRDLFMWGTSRQLPFASSKDGPSRIQPERVELEHPTPPLGPERLRPIKFMDIAMGRLHTVVVTDETSGNVWAMGHGTGGRLGTGASSHLQTSLAQLSHLAGLKVTSVAAGQDHTLVLTADGEVYSWGLGRFHQLGYPVEAAKNPAGQDETAQTTARRVVLPVKSVRIRGVAASKIASACWSHNEVFTFGTNRGQLGYSKVSAPVQILPRQVTPITAAVASAAISDSALCVLFVNGDVVCWVNDTHQKISFNFQPFPPEIKPSYTPSVVANSRYRRVEKIACCEETFAIISESGDVHSWNISAQESGGASHQTRTVMKPQRVWTASRQLMAAKDVALGSEGSLIICTEAGHAFVRVKSTQPATTQQASVSTYKPFKWSRVPIVHRAVKVATSPTGSFAVMTSDAEMQEIGLDGRNLTDDVSGLLGFTRLVEDSTKIVTPEALRDDASTTVVGEDWGEDLPSSVEGDVNAIRRMCDILSGEWTEGHTTQLYARPALDPIRREFAMSNRGGDLLVCTRGFSFLVHAAVLAARSDPMRSVLRDEKLAPRGAISILLDPLPPIPRLQFAGCHPLTLLLLVHYLYTDDVAAIWDFRVANPTEVAWRALGVNPLAIKQELLTLSQLLKLPRLSKALEGVLKMAAQPQLEADMRALHLRSCQPTSAPPGFHEPEGPDLVLQLANGVSVQCHSAILRVRSIFFATLFDDPDWTCSRRTIDGVITVDLSHLEWAPMEFVFRYVYCDEGQDMFNDVASAKSPSQLIELIFSVLAAANELLIDKLILICSRVIIQHASLQNACSLLRGARLFDAVPLIESLQLYIAVNMESMLQSNLLDDLRGEALRELSSFIRQQQTKKQPVTRSNELLIAATEKWGGWLSLQDIPEPFSTKRPPALPTMQTASPTAGHCWPFELAKMSSALIPHDDSVTVCSPTNDTTVVEEGDALSASELAEMLEPVKAVPPSKKLPISTSPSDVLPSVTPPVDNSPSPVWKGKGTSRSADHQDLRTIMESQKAITDASPTPNKRIVGFQVPGTPSSPDSPKWVPKLSLRERRKSQQSLQLTPTVDAAPSTSSPWKAVPKAAISIAESNIEARAAASQSAGSPPTGPSASSPSGLAKAMQAYTSPGACSEGTPAKEKPGAPGMGPMINPIRLSSYSGISVTTKKGGDAWTGTQPSQQRGKSATKQRIPEPAVSSDVFAENKKSLREIQEDERVAADFERWWAQEEARIKADEEATLATIAAITAAGAEISNPKKGKPRPKKKPNQNRRRPNDPSAEQSMPKPSTPSIPVPARSEAPGTRQARRK</sequence>
<reference evidence="6" key="2">
    <citation type="submission" date="2015-01" db="EMBL/GenBank/DDBJ databases">
        <title>Evolutionary Origins and Diversification of the Mycorrhizal Mutualists.</title>
        <authorList>
            <consortium name="DOE Joint Genome Institute"/>
            <consortium name="Mycorrhizal Genomics Consortium"/>
            <person name="Kohler A."/>
            <person name="Kuo A."/>
            <person name="Nagy L.G."/>
            <person name="Floudas D."/>
            <person name="Copeland A."/>
            <person name="Barry K.W."/>
            <person name="Cichocki N."/>
            <person name="Veneault-Fourrey C."/>
            <person name="LaButti K."/>
            <person name="Lindquist E.A."/>
            <person name="Lipzen A."/>
            <person name="Lundell T."/>
            <person name="Morin E."/>
            <person name="Murat C."/>
            <person name="Riley R."/>
            <person name="Ohm R."/>
            <person name="Sun H."/>
            <person name="Tunlid A."/>
            <person name="Henrissat B."/>
            <person name="Grigoriev I.V."/>
            <person name="Hibbett D.S."/>
            <person name="Martin F."/>
        </authorList>
    </citation>
    <scope>NUCLEOTIDE SEQUENCE [LARGE SCALE GENOMIC DNA]</scope>
    <source>
        <strain evidence="6">MUT 4182</strain>
    </source>
</reference>
<proteinExistence type="predicted"/>
<evidence type="ECO:0000256" key="1">
    <source>
        <dbReference type="ARBA" id="ARBA00022737"/>
    </source>
</evidence>
<feature type="region of interest" description="Disordered" evidence="3">
    <location>
        <begin position="1271"/>
        <end position="1325"/>
    </location>
</feature>
<dbReference type="SMART" id="SM00225">
    <property type="entry name" value="BTB"/>
    <property type="match status" value="1"/>
</dbReference>
<dbReference type="SUPFAM" id="SSF54695">
    <property type="entry name" value="POZ domain"/>
    <property type="match status" value="2"/>
</dbReference>
<dbReference type="Gene3D" id="1.25.40.20">
    <property type="entry name" value="Ankyrin repeat-containing domain"/>
    <property type="match status" value="1"/>
</dbReference>
<name>A0A0C3Q9T5_9AGAM</name>
<protein>
    <recommendedName>
        <fullName evidence="4">BTB domain-containing protein</fullName>
    </recommendedName>
</protein>
<feature type="repeat" description="RCC1" evidence="2">
    <location>
        <begin position="254"/>
        <end position="306"/>
    </location>
</feature>
<dbReference type="HOGENOM" id="CLU_002285_0_0_1"/>
<feature type="region of interest" description="Disordered" evidence="3">
    <location>
        <begin position="1190"/>
        <end position="1252"/>
    </location>
</feature>
<dbReference type="InterPro" id="IPR009091">
    <property type="entry name" value="RCC1/BLIP-II"/>
</dbReference>
<dbReference type="EMBL" id="KN823018">
    <property type="protein sequence ID" value="KIO26840.1"/>
    <property type="molecule type" value="Genomic_DNA"/>
</dbReference>
<feature type="compositionally biased region" description="Low complexity" evidence="3">
    <location>
        <begin position="44"/>
        <end position="55"/>
    </location>
</feature>
<dbReference type="Proteomes" id="UP000054248">
    <property type="component" value="Unassembled WGS sequence"/>
</dbReference>
<dbReference type="InterPro" id="IPR036770">
    <property type="entry name" value="Ankyrin_rpt-contain_sf"/>
</dbReference>
<dbReference type="PANTHER" id="PTHR22872:SF2">
    <property type="entry name" value="INHIBITOR OF BRUTON TYROSINE KINASE"/>
    <property type="match status" value="1"/>
</dbReference>
<evidence type="ECO:0000313" key="6">
    <source>
        <dbReference type="Proteomes" id="UP000054248"/>
    </source>
</evidence>
<keyword evidence="6" id="KW-1185">Reference proteome</keyword>
<dbReference type="Gene3D" id="3.30.710.10">
    <property type="entry name" value="Potassium Channel Kv1.1, Chain A"/>
    <property type="match status" value="2"/>
</dbReference>
<feature type="domain" description="BTB" evidence="4">
    <location>
        <begin position="694"/>
        <end position="769"/>
    </location>
</feature>
<organism evidence="5 6">
    <name type="scientific">Tulasnella calospora MUT 4182</name>
    <dbReference type="NCBI Taxonomy" id="1051891"/>
    <lineage>
        <taxon>Eukaryota</taxon>
        <taxon>Fungi</taxon>
        <taxon>Dikarya</taxon>
        <taxon>Basidiomycota</taxon>
        <taxon>Agaricomycotina</taxon>
        <taxon>Agaricomycetes</taxon>
        <taxon>Cantharellales</taxon>
        <taxon>Tulasnellaceae</taxon>
        <taxon>Tulasnella</taxon>
    </lineage>
</organism>
<feature type="compositionally biased region" description="Polar residues" evidence="3">
    <location>
        <begin position="1347"/>
        <end position="1361"/>
    </location>
</feature>
<feature type="region of interest" description="Disordered" evidence="3">
    <location>
        <begin position="1339"/>
        <end position="1372"/>
    </location>
</feature>
<dbReference type="Pfam" id="PF13540">
    <property type="entry name" value="RCC1_2"/>
    <property type="match status" value="1"/>
</dbReference>
<feature type="region of interest" description="Disordered" evidence="3">
    <location>
        <begin position="36"/>
        <end position="59"/>
    </location>
</feature>
<dbReference type="InterPro" id="IPR051625">
    <property type="entry name" value="Signaling_Regulatory_Domain"/>
</dbReference>
<dbReference type="STRING" id="1051891.A0A0C3Q9T5"/>
<evidence type="ECO:0000256" key="2">
    <source>
        <dbReference type="PROSITE-ProRule" id="PRU00235"/>
    </source>
</evidence>
<dbReference type="SUPFAM" id="SSF50985">
    <property type="entry name" value="RCC1/BLIP-II"/>
    <property type="match status" value="1"/>
</dbReference>
<evidence type="ECO:0000313" key="5">
    <source>
        <dbReference type="EMBL" id="KIO26840.1"/>
    </source>
</evidence>
<dbReference type="InterPro" id="IPR000210">
    <property type="entry name" value="BTB/POZ_dom"/>
</dbReference>